<evidence type="ECO:0000256" key="10">
    <source>
        <dbReference type="PROSITE-ProRule" id="PRU01360"/>
    </source>
</evidence>
<dbReference type="Gene3D" id="2.60.40.1120">
    <property type="entry name" value="Carboxypeptidase-like, regulatory domain"/>
    <property type="match status" value="1"/>
</dbReference>
<dbReference type="InterPro" id="IPR036942">
    <property type="entry name" value="Beta-barrel_TonB_sf"/>
</dbReference>
<evidence type="ECO:0000313" key="16">
    <source>
        <dbReference type="EMBL" id="MDD7914237.1"/>
    </source>
</evidence>
<dbReference type="InterPro" id="IPR039426">
    <property type="entry name" value="TonB-dep_rcpt-like"/>
</dbReference>
<evidence type="ECO:0000256" key="3">
    <source>
        <dbReference type="ARBA" id="ARBA00022452"/>
    </source>
</evidence>
<dbReference type="Pfam" id="PF00593">
    <property type="entry name" value="TonB_dep_Rec_b-barrel"/>
    <property type="match status" value="1"/>
</dbReference>
<sequence>MKNFIKLLFFIAAFSMNAQNSISGKITDTNNNPLPQVEIYAQEIHKGTISNEDGLYILNNIPNGKIKLTFNYLGYQTITKQIVVNSKELIINIQLQESSFEIDEIIISTPFNKLQSENVMKIERLSAKSLQKTGASTLSEGITNIAGVSQISTGSSIGKPVIRGLSGNRVLVYTQGIRLENQQFGGEHGLGINDAGISSIEVIKGPASLLYGSDALGGVLYLNPEKFAIENNNELSLNQRYYSNTLGSNTSVGLKSSKENWKFLARGTFSSHSDYKIPTDQRITNTRFKEKDFKTGIAFSKNIFTSEIRYNFNNSELGLTEGINEQSRSTSLLEPYQSIDNHIISAHNHLFLGNSKLDIDLGYTVNDRKEFEEHEEHHEDEHDDDDEHEDEHEDEHDEAALRMKLKTFTYNAKFHFPKVGNLEVLSGIQGLHQTNTNYGDELLIPNAKINDFGIFTTANYSWNNNNNNNTLQAGIRFDNRNIITERHEVAHEDEVHIFNAIDKTYNSFTTSLGFKTSISESITSRINFASGFRAPNLAELTSNGVHHGTNRFEEGNNYLTNEKNSQIDISLEYKTDHFELFTNGFYNHLNDYIYLTPTGEIEDGSPVYTYIQEDAKLYGGEFGFHLHPHPLDWLHLESTFETVIGKQNNGNYLPLIPANTWKNTFRTEFQINNWLQHGYSSISLQSTFSQKKISQFETESPSYNLLNLGFGGDIKLGTTKFSTSVSVNNLLNKKYINHLSRLKADGLLNQGRNIVLGINFIL</sequence>
<feature type="domain" description="TonB-dependent receptor plug" evidence="15">
    <location>
        <begin position="120"/>
        <end position="219"/>
    </location>
</feature>
<evidence type="ECO:0000256" key="11">
    <source>
        <dbReference type="RuleBase" id="RU003357"/>
    </source>
</evidence>
<keyword evidence="6 11" id="KW-0798">TonB box</keyword>
<evidence type="ECO:0000256" key="7">
    <source>
        <dbReference type="ARBA" id="ARBA00023136"/>
    </source>
</evidence>
<dbReference type="Gene3D" id="2.170.130.10">
    <property type="entry name" value="TonB-dependent receptor, plug domain"/>
    <property type="match status" value="1"/>
</dbReference>
<proteinExistence type="inferred from homology"/>
<keyword evidence="9 10" id="KW-0998">Cell outer membrane</keyword>
<feature type="compositionally biased region" description="Acidic residues" evidence="12">
    <location>
        <begin position="381"/>
        <end position="397"/>
    </location>
</feature>
<dbReference type="InterPro" id="IPR037066">
    <property type="entry name" value="Plug_dom_sf"/>
</dbReference>
<keyword evidence="2 10" id="KW-0813">Transport</keyword>
<protein>
    <submittedName>
        <fullName evidence="16">TonB-dependent receptor</fullName>
    </submittedName>
</protein>
<dbReference type="Gene3D" id="2.40.170.20">
    <property type="entry name" value="TonB-dependent receptor, beta-barrel domain"/>
    <property type="match status" value="1"/>
</dbReference>
<dbReference type="PANTHER" id="PTHR30069:SF29">
    <property type="entry name" value="HEMOGLOBIN AND HEMOGLOBIN-HAPTOGLOBIN-BINDING PROTEIN 1-RELATED"/>
    <property type="match status" value="1"/>
</dbReference>
<evidence type="ECO:0000256" key="8">
    <source>
        <dbReference type="ARBA" id="ARBA00023170"/>
    </source>
</evidence>
<comment type="similarity">
    <text evidence="10 11">Belongs to the TonB-dependent receptor family.</text>
</comment>
<evidence type="ECO:0000256" key="9">
    <source>
        <dbReference type="ARBA" id="ARBA00023237"/>
    </source>
</evidence>
<feature type="compositionally biased region" description="Basic and acidic residues" evidence="12">
    <location>
        <begin position="370"/>
        <end position="380"/>
    </location>
</feature>
<dbReference type="InterPro" id="IPR008969">
    <property type="entry name" value="CarboxyPept-like_regulatory"/>
</dbReference>
<dbReference type="Pfam" id="PF13715">
    <property type="entry name" value="CarbopepD_reg_2"/>
    <property type="match status" value="1"/>
</dbReference>
<dbReference type="InterPro" id="IPR012910">
    <property type="entry name" value="Plug_dom"/>
</dbReference>
<keyword evidence="7 10" id="KW-0472">Membrane</keyword>
<keyword evidence="8 16" id="KW-0675">Receptor</keyword>
<dbReference type="InterPro" id="IPR000531">
    <property type="entry name" value="Beta-barrel_TonB"/>
</dbReference>
<keyword evidence="17" id="KW-1185">Reference proteome</keyword>
<feature type="domain" description="TonB-dependent receptor-like beta-barrel" evidence="14">
    <location>
        <begin position="301"/>
        <end position="730"/>
    </location>
</feature>
<evidence type="ECO:0000256" key="5">
    <source>
        <dbReference type="ARBA" id="ARBA00022729"/>
    </source>
</evidence>
<evidence type="ECO:0000259" key="15">
    <source>
        <dbReference type="Pfam" id="PF07715"/>
    </source>
</evidence>
<keyword evidence="4 10" id="KW-0812">Transmembrane</keyword>
<name>A0ABT5SAA5_9FLAO</name>
<dbReference type="EMBL" id="JAOSLC020000003">
    <property type="protein sequence ID" value="MDD7914237.1"/>
    <property type="molecule type" value="Genomic_DNA"/>
</dbReference>
<evidence type="ECO:0000256" key="2">
    <source>
        <dbReference type="ARBA" id="ARBA00022448"/>
    </source>
</evidence>
<comment type="subcellular location">
    <subcellularLocation>
        <location evidence="1 10">Cell outer membrane</location>
        <topology evidence="1 10">Multi-pass membrane protein</topology>
    </subcellularLocation>
</comment>
<evidence type="ECO:0000256" key="6">
    <source>
        <dbReference type="ARBA" id="ARBA00023077"/>
    </source>
</evidence>
<feature type="signal peptide" evidence="13">
    <location>
        <begin position="1"/>
        <end position="18"/>
    </location>
</feature>
<dbReference type="RefSeq" id="WP_265724861.1">
    <property type="nucleotide sequence ID" value="NZ_JAOSLC020000003.1"/>
</dbReference>
<dbReference type="Proteomes" id="UP001151478">
    <property type="component" value="Unassembled WGS sequence"/>
</dbReference>
<evidence type="ECO:0000313" key="17">
    <source>
        <dbReference type="Proteomes" id="UP001151478"/>
    </source>
</evidence>
<dbReference type="PROSITE" id="PS52016">
    <property type="entry name" value="TONB_DEPENDENT_REC_3"/>
    <property type="match status" value="1"/>
</dbReference>
<feature type="chain" id="PRO_5046743518" evidence="13">
    <location>
        <begin position="19"/>
        <end position="762"/>
    </location>
</feature>
<evidence type="ECO:0000256" key="13">
    <source>
        <dbReference type="SAM" id="SignalP"/>
    </source>
</evidence>
<evidence type="ECO:0000256" key="1">
    <source>
        <dbReference type="ARBA" id="ARBA00004571"/>
    </source>
</evidence>
<organism evidence="16 17">
    <name type="scientific">Polaribacter ponticola</name>
    <dbReference type="NCBI Taxonomy" id="2978475"/>
    <lineage>
        <taxon>Bacteria</taxon>
        <taxon>Pseudomonadati</taxon>
        <taxon>Bacteroidota</taxon>
        <taxon>Flavobacteriia</taxon>
        <taxon>Flavobacteriales</taxon>
        <taxon>Flavobacteriaceae</taxon>
    </lineage>
</organism>
<evidence type="ECO:0000259" key="14">
    <source>
        <dbReference type="Pfam" id="PF00593"/>
    </source>
</evidence>
<comment type="caution">
    <text evidence="16">The sequence shown here is derived from an EMBL/GenBank/DDBJ whole genome shotgun (WGS) entry which is preliminary data.</text>
</comment>
<keyword evidence="5 13" id="KW-0732">Signal</keyword>
<evidence type="ECO:0000256" key="12">
    <source>
        <dbReference type="SAM" id="MobiDB-lite"/>
    </source>
</evidence>
<evidence type="ECO:0000256" key="4">
    <source>
        <dbReference type="ARBA" id="ARBA00022692"/>
    </source>
</evidence>
<accession>A0ABT5SAA5</accession>
<dbReference type="SUPFAM" id="SSF56935">
    <property type="entry name" value="Porins"/>
    <property type="match status" value="1"/>
</dbReference>
<reference evidence="16" key="1">
    <citation type="submission" date="2023-02" db="EMBL/GenBank/DDBJ databases">
        <title>Polaribacter ponticola sp. nov., isolated from seawater.</title>
        <authorList>
            <person name="Baek J.H."/>
            <person name="Kim J.M."/>
            <person name="Choi D.G."/>
            <person name="Jeon C.O."/>
        </authorList>
    </citation>
    <scope>NUCLEOTIDE SEQUENCE</scope>
    <source>
        <strain evidence="16">MSW5</strain>
    </source>
</reference>
<dbReference type="Pfam" id="PF07715">
    <property type="entry name" value="Plug"/>
    <property type="match status" value="1"/>
</dbReference>
<feature type="region of interest" description="Disordered" evidence="12">
    <location>
        <begin position="370"/>
        <end position="397"/>
    </location>
</feature>
<dbReference type="SUPFAM" id="SSF49464">
    <property type="entry name" value="Carboxypeptidase regulatory domain-like"/>
    <property type="match status" value="1"/>
</dbReference>
<dbReference type="PANTHER" id="PTHR30069">
    <property type="entry name" value="TONB-DEPENDENT OUTER MEMBRANE RECEPTOR"/>
    <property type="match status" value="1"/>
</dbReference>
<keyword evidence="3 10" id="KW-1134">Transmembrane beta strand</keyword>
<gene>
    <name evidence="16" type="ORF">N5A56_007300</name>
</gene>